<dbReference type="HOGENOM" id="CLU_040984_0_0_3"/>
<organism evidence="2 3">
    <name type="scientific">Planktothrix agardhii (strain NIVA-CYA 126/8)</name>
    <dbReference type="NCBI Taxonomy" id="388467"/>
    <lineage>
        <taxon>Bacteria</taxon>
        <taxon>Bacillati</taxon>
        <taxon>Cyanobacteriota</taxon>
        <taxon>Cyanophyceae</taxon>
        <taxon>Oscillatoriophycideae</taxon>
        <taxon>Oscillatoriales</taxon>
        <taxon>Microcoleaceae</taxon>
        <taxon>Planktothrix</taxon>
    </lineage>
</organism>
<dbReference type="Pfam" id="PF07085">
    <property type="entry name" value="DRTGG"/>
    <property type="match status" value="1"/>
</dbReference>
<dbReference type="Pfam" id="PF13500">
    <property type="entry name" value="AAA_26"/>
    <property type="match status" value="1"/>
</dbReference>
<dbReference type="RefSeq" id="WP_026786069.1">
    <property type="nucleotide sequence ID" value="NZ_CM002803.1"/>
</dbReference>
<dbReference type="SUPFAM" id="SSF52540">
    <property type="entry name" value="P-loop containing nucleoside triphosphate hydrolases"/>
    <property type="match status" value="1"/>
</dbReference>
<proteinExistence type="predicted"/>
<dbReference type="GeneID" id="77288039"/>
<dbReference type="STRING" id="388467.A19Y_3530"/>
<gene>
    <name evidence="2" type="ORF">A19Y_3530</name>
</gene>
<dbReference type="InterPro" id="IPR010766">
    <property type="entry name" value="DRTGG"/>
</dbReference>
<reference evidence="2 3" key="1">
    <citation type="journal article" date="2014" name="Appl. Environ. Microbiol.">
        <title>Elucidation of insertion elements encoded on plasmids and in vitro construction of shuttle vectors from the toxic cyanobacterium Planktothrix.</title>
        <authorList>
            <person name="Christiansen G."/>
            <person name="Goesmann A."/>
            <person name="Kurmayer R."/>
        </authorList>
    </citation>
    <scope>NUCLEOTIDE SEQUENCE [LARGE SCALE GENOMIC DNA]</scope>
    <source>
        <strain evidence="2 3">NIVA-CYA 126/8</strain>
    </source>
</reference>
<dbReference type="PANTHER" id="PTHR43356">
    <property type="entry name" value="PHOSPHATE ACETYLTRANSFERASE"/>
    <property type="match status" value="1"/>
</dbReference>
<name>A0A073CK61_PLAA1</name>
<dbReference type="SUPFAM" id="SSF75138">
    <property type="entry name" value="HprK N-terminal domain-like"/>
    <property type="match status" value="1"/>
</dbReference>
<dbReference type="InterPro" id="IPR050500">
    <property type="entry name" value="Phos_Acetyltrans/Butyryltrans"/>
</dbReference>
<protein>
    <recommendedName>
        <fullName evidence="1">DRTGG domain-containing protein</fullName>
    </recommendedName>
</protein>
<dbReference type="InterPro" id="IPR027417">
    <property type="entry name" value="P-loop_NTPase"/>
</dbReference>
<dbReference type="EMBL" id="CM002803">
    <property type="protein sequence ID" value="KEI68292.1"/>
    <property type="molecule type" value="Genomic_DNA"/>
</dbReference>
<dbReference type="AlphaFoldDB" id="A0A073CK61"/>
<dbReference type="eggNOG" id="COG0857">
    <property type="taxonomic scope" value="Bacteria"/>
</dbReference>
<sequence length="364" mass="40099">MTEFGKSILIGSTEPYTGKSAIALGLGHLFQDKGLKIVYGKPLATDISDDDESFDTDLQFVAQTLKLSQEQLRFPILTLDETTIYRRLQGEDSVKYIESLTSYQQTSSADLILLEGPRTLQEGLLFGLSVPQIADQLDASVLLVTRLHSHLALDDLLYAQQRLGDRLLGIIINDVPPEELEVTTTCIQPFLEAQGIPVFGVLPRNPILRSVTVKELVKQLKAQVLCGRERLDLMVESLSVGAMNVSSAMKYFDKSVNMAVVTGGDRTDIQLAALEKSTNCLILTGQLPPAPMVLSRAEDLEVPVLSVDLDTLSTVEIIDRTFGQVRLHEPIKVAAVNQLMDKHFELDRFIQWLGISLPVSASPN</sequence>
<dbReference type="Gene3D" id="3.40.50.300">
    <property type="entry name" value="P-loop containing nucleotide triphosphate hydrolases"/>
    <property type="match status" value="1"/>
</dbReference>
<accession>A0A073CK61</accession>
<feature type="domain" description="DRTGG" evidence="1">
    <location>
        <begin position="215"/>
        <end position="320"/>
    </location>
</feature>
<dbReference type="PATRIC" id="fig|388467.6.peg.3476"/>
<evidence type="ECO:0000313" key="2">
    <source>
        <dbReference type="EMBL" id="KEI68292.1"/>
    </source>
</evidence>
<keyword evidence="3" id="KW-1185">Reference proteome</keyword>
<dbReference type="Proteomes" id="UP000027395">
    <property type="component" value="Chromosome"/>
</dbReference>
<dbReference type="InterPro" id="IPR028979">
    <property type="entry name" value="Ser_kin/Pase_Hpr-like_N_sf"/>
</dbReference>
<evidence type="ECO:0000313" key="3">
    <source>
        <dbReference type="Proteomes" id="UP000027395"/>
    </source>
</evidence>
<evidence type="ECO:0000259" key="1">
    <source>
        <dbReference type="Pfam" id="PF07085"/>
    </source>
</evidence>
<dbReference type="PANTHER" id="PTHR43356:SF2">
    <property type="entry name" value="PHOSPHATE ACETYLTRANSFERASE"/>
    <property type="match status" value="1"/>
</dbReference>
<dbReference type="Gene3D" id="3.40.1390.20">
    <property type="entry name" value="HprK N-terminal domain-like"/>
    <property type="match status" value="1"/>
</dbReference>